<evidence type="ECO:0000313" key="3">
    <source>
        <dbReference type="Proteomes" id="UP000275663"/>
    </source>
</evidence>
<dbReference type="RefSeq" id="WP_126126812.1">
    <property type="nucleotide sequence ID" value="NZ_CP034464.1"/>
</dbReference>
<keyword evidence="1" id="KW-1133">Transmembrane helix</keyword>
<dbReference type="KEGG" id="upv:EJN92_05080"/>
<organism evidence="2 3">
    <name type="scientific">Undibacterium parvum</name>
    <dbReference type="NCBI Taxonomy" id="401471"/>
    <lineage>
        <taxon>Bacteria</taxon>
        <taxon>Pseudomonadati</taxon>
        <taxon>Pseudomonadota</taxon>
        <taxon>Betaproteobacteria</taxon>
        <taxon>Burkholderiales</taxon>
        <taxon>Oxalobacteraceae</taxon>
        <taxon>Undibacterium</taxon>
    </lineage>
</organism>
<reference evidence="2 3" key="1">
    <citation type="journal article" date="2011" name="Int. J. Syst. Evol. Microbiol.">
        <title>Description of Undibacterium oligocarboniphilum sp. nov., isolated from purified water, and Undibacterium pigrum strain CCUG 49012 as the type strain of Undibacterium parvum sp. nov., and emended descriptions of the genus Undibacterium and the species Undibacterium pigrum.</title>
        <authorList>
            <person name="Eder W."/>
            <person name="Wanner G."/>
            <person name="Ludwig W."/>
            <person name="Busse H.J."/>
            <person name="Ziemke-Kageler F."/>
            <person name="Lang E."/>
        </authorList>
    </citation>
    <scope>NUCLEOTIDE SEQUENCE [LARGE SCALE GENOMIC DNA]</scope>
    <source>
        <strain evidence="2 3">DSM 23061</strain>
    </source>
</reference>
<dbReference type="AlphaFoldDB" id="A0A3S9HH35"/>
<feature type="transmembrane region" description="Helical" evidence="1">
    <location>
        <begin position="141"/>
        <end position="161"/>
    </location>
</feature>
<evidence type="ECO:0000313" key="2">
    <source>
        <dbReference type="EMBL" id="AZP11424.1"/>
    </source>
</evidence>
<protein>
    <submittedName>
        <fullName evidence="2">Uncharacterized protein</fullName>
    </submittedName>
</protein>
<keyword evidence="3" id="KW-1185">Reference proteome</keyword>
<dbReference type="EMBL" id="CP034464">
    <property type="protein sequence ID" value="AZP11424.1"/>
    <property type="molecule type" value="Genomic_DNA"/>
</dbReference>
<feature type="transmembrane region" description="Helical" evidence="1">
    <location>
        <begin position="100"/>
        <end position="121"/>
    </location>
</feature>
<gene>
    <name evidence="2" type="ORF">EJN92_05080</name>
</gene>
<keyword evidence="1" id="KW-0472">Membrane</keyword>
<name>A0A3S9HH35_9BURK</name>
<sequence length="706" mass="77911">MSISDPSQLLQRIPELLQLVDVPAIRRAIETGDAFKVYRVLILARLFRRLPEHRELLQMLTSERRLFAKAYKNKPYFGGLKYFGFGFLGAAESDSDDSHIALHALTLGALIPLIPLGCYVVKSSGERQWHIYAKAPLGVGIWLYTRALALSLVTLIIFGAVHNYHQYSTQDVMVINGFDVALDIKLNGNKIKLPAQGRVNINVKHGLVTGSAEIDKIGVIDNFKQTVHSGTHYNIWNIAGAAPLLLNTSNYSSDQTTPTKPPAQQTVYCGSRYIELPNIDYAFVELPAISSFNKLKEGQAVRQLMIEKSDELPTPAGVTLCVEYAFRHSQEKSMAAALEVLAKLHDWDAKHAQAAISAAQQVSNAEAIRIATLALQAQPDNVDYERRYQDVMIEAGQYQQLLSQYAAKAQQHPESATAQYLHASLLAGLPGLAAMQAAHLSFPQDASILSALAWRKAIHADYSGAYQDILKLRQLSPKHADTLFDTEVRTLLAQGRKLDALNLLNAAARDKRASARAARAADFALVARQANADPEFWFKQLPPSVDNASSIDFYRIRAGLAPKQAAKNQDNYVQLALALRNNPSLAVQLARALDPYQLSSLASDQMLLLFGEALKIEDASLIKRLQNALHLSKEESGLLSNFMQGEAVDLDQFDLALEMQPAAYLIRSRNPQLSDAERAGLRSLAARTDFMRGPVTTALTQWPARN</sequence>
<proteinExistence type="predicted"/>
<dbReference type="Proteomes" id="UP000275663">
    <property type="component" value="Chromosome"/>
</dbReference>
<accession>A0A3S9HH35</accession>
<keyword evidence="1" id="KW-0812">Transmembrane</keyword>
<evidence type="ECO:0000256" key="1">
    <source>
        <dbReference type="SAM" id="Phobius"/>
    </source>
</evidence>
<dbReference type="OrthoDB" id="8767924at2"/>